<proteinExistence type="predicted"/>
<keyword evidence="2" id="KW-1185">Reference proteome</keyword>
<dbReference type="GeneID" id="40073979"/>
<name>M9PIW4_9CAUD</name>
<reference evidence="1" key="1">
    <citation type="submission" date="2013-08" db="EMBL/GenBank/DDBJ databases">
        <title>Complete Genome Sequence of Bacteriophage EC1-UPM that Specifically Infects E. coli O78:K80.</title>
        <authorList>
            <person name="Sieo C.C."/>
            <person name="Tang G.H.S."/>
            <person name="Lau G.L."/>
            <person name="Abdul R.O."/>
            <person name="Ho Y.W."/>
        </authorList>
    </citation>
    <scope>NUCLEOTIDE SEQUENCE [LARGE SCALE GENOMIC DNA]</scope>
</reference>
<accession>M9PIW4</accession>
<evidence type="ECO:0000313" key="1">
    <source>
        <dbReference type="EMBL" id="AGC31518.1"/>
    </source>
</evidence>
<dbReference type="RefSeq" id="YP_009598283.1">
    <property type="nucleotide sequence ID" value="NC_041906.1"/>
</dbReference>
<protein>
    <submittedName>
        <fullName evidence="1">Uncharacterized protein</fullName>
    </submittedName>
</protein>
<organism evidence="1 2">
    <name type="scientific">Escherichia phage EC1-UPM</name>
    <dbReference type="NCBI Taxonomy" id="1258572"/>
    <lineage>
        <taxon>Viruses</taxon>
        <taxon>Duplodnaviria</taxon>
        <taxon>Heunggongvirae</taxon>
        <taxon>Uroviricota</taxon>
        <taxon>Caudoviricetes</taxon>
        <taxon>Schitoviridae</taxon>
        <taxon>Enquatrovirinae</taxon>
        <taxon>Gamaleyavirus</taxon>
        <taxon>Gamaleyavirus EC1UPM</taxon>
    </lineage>
</organism>
<evidence type="ECO:0000313" key="2">
    <source>
        <dbReference type="Proteomes" id="UP000012985"/>
    </source>
</evidence>
<dbReference type="EMBL" id="KC206276">
    <property type="protein sequence ID" value="AGC31518.1"/>
    <property type="molecule type" value="Genomic_DNA"/>
</dbReference>
<dbReference type="KEGG" id="vg:40073979"/>
<sequence>MNNLSDVIVGNEIFVDQKGYARIKLKGNNRTIVRKVYSKPFSNFSIDEVRINNKMYFIDSKVSVCHTDGKTSLEYTY</sequence>
<dbReference type="OrthoDB" id="39450at10239"/>
<dbReference type="Proteomes" id="UP000012985">
    <property type="component" value="Segment"/>
</dbReference>